<keyword evidence="5" id="KW-1185">Reference proteome</keyword>
<dbReference type="STRING" id="210143.A0A1R3G1G3"/>
<accession>A0A1R3G1G3</accession>
<proteinExistence type="predicted"/>
<evidence type="ECO:0000313" key="5">
    <source>
        <dbReference type="Proteomes" id="UP000188268"/>
    </source>
</evidence>
<dbReference type="Pfam" id="PF07647">
    <property type="entry name" value="SAM_2"/>
    <property type="match status" value="1"/>
</dbReference>
<dbReference type="OMA" id="MENCDAA"/>
<dbReference type="Gramene" id="OMO51889">
    <property type="protein sequence ID" value="OMO51889"/>
    <property type="gene ID" value="CCACVL1_29510"/>
</dbReference>
<dbReference type="InterPro" id="IPR013761">
    <property type="entry name" value="SAM/pointed_sf"/>
</dbReference>
<sequence>MVKTKQKQLAAKHENKKKKKGARLDSSKPNFELDLLGEDGWIIVKKQKVTILIPSLPVATKAKVTNQGPSHVEATTRKEVEDQLSLPVQVSPKLPSGDGQEKTTSVAPKQGIDISRRSPSKHISTLTKSPALGLRVEAENPGQVVTSKSQKIHRVSEASKIIKRPRLMHCPNVPLAGSMFLNRKLRVSNLEKKLQQAGGLSRWLTSLGLGQFVKIFQAKGVNKFQLVNLNMQKLKDMGADAVGPRRKLIHAIDCVCQPFRFESL</sequence>
<dbReference type="CDD" id="cd09487">
    <property type="entry name" value="SAM_superfamily"/>
    <property type="match status" value="1"/>
</dbReference>
<dbReference type="SMART" id="SM00454">
    <property type="entry name" value="SAM"/>
    <property type="match status" value="1"/>
</dbReference>
<dbReference type="Gene3D" id="1.10.150.50">
    <property type="entry name" value="Transcription Factor, Ets-1"/>
    <property type="match status" value="1"/>
</dbReference>
<dbReference type="PANTHER" id="PTHR10627">
    <property type="entry name" value="SCP160"/>
    <property type="match status" value="1"/>
</dbReference>
<protein>
    <recommendedName>
        <fullName evidence="3">SAM domain-containing protein</fullName>
    </recommendedName>
</protein>
<keyword evidence="1" id="KW-0677">Repeat</keyword>
<feature type="domain" description="SAM" evidence="3">
    <location>
        <begin position="200"/>
        <end position="258"/>
    </location>
</feature>
<dbReference type="PANTHER" id="PTHR10627:SF68">
    <property type="entry name" value="F26K24.15 PROTEIN-RELATED"/>
    <property type="match status" value="1"/>
</dbReference>
<comment type="caution">
    <text evidence="4">The sequence shown here is derived from an EMBL/GenBank/DDBJ whole genome shotgun (WGS) entry which is preliminary data.</text>
</comment>
<dbReference type="PROSITE" id="PS50105">
    <property type="entry name" value="SAM_DOMAIN"/>
    <property type="match status" value="1"/>
</dbReference>
<feature type="region of interest" description="Disordered" evidence="2">
    <location>
        <begin position="1"/>
        <end position="30"/>
    </location>
</feature>
<dbReference type="Proteomes" id="UP000188268">
    <property type="component" value="Unassembled WGS sequence"/>
</dbReference>
<dbReference type="OrthoDB" id="271862at2759"/>
<organism evidence="4 5">
    <name type="scientific">Corchorus capsularis</name>
    <name type="common">Jute</name>
    <dbReference type="NCBI Taxonomy" id="210143"/>
    <lineage>
        <taxon>Eukaryota</taxon>
        <taxon>Viridiplantae</taxon>
        <taxon>Streptophyta</taxon>
        <taxon>Embryophyta</taxon>
        <taxon>Tracheophyta</taxon>
        <taxon>Spermatophyta</taxon>
        <taxon>Magnoliopsida</taxon>
        <taxon>eudicotyledons</taxon>
        <taxon>Gunneridae</taxon>
        <taxon>Pentapetalae</taxon>
        <taxon>rosids</taxon>
        <taxon>malvids</taxon>
        <taxon>Malvales</taxon>
        <taxon>Malvaceae</taxon>
        <taxon>Grewioideae</taxon>
        <taxon>Apeibeae</taxon>
        <taxon>Corchorus</taxon>
    </lineage>
</organism>
<dbReference type="AlphaFoldDB" id="A0A1R3G1G3"/>
<evidence type="ECO:0000313" key="4">
    <source>
        <dbReference type="EMBL" id="OMO51889.1"/>
    </source>
</evidence>
<name>A0A1R3G1G3_COCAP</name>
<gene>
    <name evidence="4" type="ORF">CCACVL1_29510</name>
</gene>
<dbReference type="InterPro" id="IPR001660">
    <property type="entry name" value="SAM"/>
</dbReference>
<feature type="region of interest" description="Disordered" evidence="2">
    <location>
        <begin position="62"/>
        <end position="107"/>
    </location>
</feature>
<reference evidence="4 5" key="1">
    <citation type="submission" date="2013-09" db="EMBL/GenBank/DDBJ databases">
        <title>Corchorus capsularis genome sequencing.</title>
        <authorList>
            <person name="Alam M."/>
            <person name="Haque M.S."/>
            <person name="Islam M.S."/>
            <person name="Emdad E.M."/>
            <person name="Islam M.M."/>
            <person name="Ahmed B."/>
            <person name="Halim A."/>
            <person name="Hossen Q.M.M."/>
            <person name="Hossain M.Z."/>
            <person name="Ahmed R."/>
            <person name="Khan M.M."/>
            <person name="Islam R."/>
            <person name="Rashid M.M."/>
            <person name="Khan S.A."/>
            <person name="Rahman M.S."/>
            <person name="Alam M."/>
        </authorList>
    </citation>
    <scope>NUCLEOTIDE SEQUENCE [LARGE SCALE GENOMIC DNA]</scope>
    <source>
        <strain evidence="5">cv. CVL-1</strain>
        <tissue evidence="4">Whole seedling</tissue>
    </source>
</reference>
<evidence type="ECO:0000259" key="3">
    <source>
        <dbReference type="PROSITE" id="PS50105"/>
    </source>
</evidence>
<evidence type="ECO:0000256" key="1">
    <source>
        <dbReference type="ARBA" id="ARBA00022737"/>
    </source>
</evidence>
<dbReference type="EMBL" id="AWWV01015662">
    <property type="protein sequence ID" value="OMO51889.1"/>
    <property type="molecule type" value="Genomic_DNA"/>
</dbReference>
<dbReference type="SUPFAM" id="SSF47769">
    <property type="entry name" value="SAM/Pointed domain"/>
    <property type="match status" value="1"/>
</dbReference>
<evidence type="ECO:0000256" key="2">
    <source>
        <dbReference type="SAM" id="MobiDB-lite"/>
    </source>
</evidence>